<feature type="compositionally biased region" description="Polar residues" evidence="1">
    <location>
        <begin position="692"/>
        <end position="715"/>
    </location>
</feature>
<organism evidence="3 4">
    <name type="scientific">Pseudorhodobacter turbinis</name>
    <dbReference type="NCBI Taxonomy" id="2500533"/>
    <lineage>
        <taxon>Bacteria</taxon>
        <taxon>Pseudomonadati</taxon>
        <taxon>Pseudomonadota</taxon>
        <taxon>Alphaproteobacteria</taxon>
        <taxon>Rhodobacterales</taxon>
        <taxon>Paracoccaceae</taxon>
        <taxon>Pseudorhodobacter</taxon>
    </lineage>
</organism>
<keyword evidence="4" id="KW-1185">Reference proteome</keyword>
<accession>A0A4P8ECS2</accession>
<proteinExistence type="predicted"/>
<evidence type="ECO:0000313" key="4">
    <source>
        <dbReference type="Proteomes" id="UP000298631"/>
    </source>
</evidence>
<dbReference type="InterPro" id="IPR001584">
    <property type="entry name" value="Integrase_cat-core"/>
</dbReference>
<protein>
    <submittedName>
        <fullName evidence="3">DDE-type integrase/transposase/recombinase</fullName>
    </submittedName>
</protein>
<dbReference type="InterPro" id="IPR012337">
    <property type="entry name" value="RNaseH-like_sf"/>
</dbReference>
<dbReference type="AlphaFoldDB" id="A0A4P8ECS2"/>
<dbReference type="PROSITE" id="PS50994">
    <property type="entry name" value="INTEGRASE"/>
    <property type="match status" value="1"/>
</dbReference>
<dbReference type="RefSeq" id="WP_137192127.1">
    <property type="nucleotide sequence ID" value="NZ_CP039964.1"/>
</dbReference>
<gene>
    <name evidence="3" type="ORF">EOK75_00570</name>
</gene>
<dbReference type="GO" id="GO:0003676">
    <property type="term" value="F:nucleic acid binding"/>
    <property type="evidence" value="ECO:0007669"/>
    <property type="project" value="InterPro"/>
</dbReference>
<dbReference type="Pfam" id="PF00665">
    <property type="entry name" value="rve"/>
    <property type="match status" value="1"/>
</dbReference>
<dbReference type="Proteomes" id="UP000298631">
    <property type="component" value="Chromosome"/>
</dbReference>
<dbReference type="SUPFAM" id="SSF53098">
    <property type="entry name" value="Ribonuclease H-like"/>
    <property type="match status" value="1"/>
</dbReference>
<dbReference type="EMBL" id="CP039964">
    <property type="protein sequence ID" value="QCO54443.1"/>
    <property type="molecule type" value="Genomic_DNA"/>
</dbReference>
<feature type="region of interest" description="Disordered" evidence="1">
    <location>
        <begin position="676"/>
        <end position="715"/>
    </location>
</feature>
<evidence type="ECO:0000259" key="2">
    <source>
        <dbReference type="PROSITE" id="PS50994"/>
    </source>
</evidence>
<dbReference type="GO" id="GO:0015074">
    <property type="term" value="P:DNA integration"/>
    <property type="evidence" value="ECO:0007669"/>
    <property type="project" value="InterPro"/>
</dbReference>
<sequence>MELNFNNISVATARYAFSTSDQVVIEGTAWRPHSFNELGWVMELSDGSGMCREFSHEQLRRLGSMGRVRHDRGFYNPAQAGRRLTTTSTLVSSLSKKRRAQHSKRSAWVAAANEMRREGKLNATDDALKANEAELLQRATKFAQNLNPMGYDNPGLSWDFAAAPSPRTLRRWMREAALLGEAGLIDNMCMRGNRNRRMAPEATGIMMQEVLKYQAQERPTKRVIFDNVEIAFGKANQERAEAGLPPLDTPSRETVRRAINALDPFTVMVAREGLEAARKKFMPAGMGLNLTRLGQRIEIDEHTIDLLSLMHSSALWNLMTEEERLAVGLDNTKARWVLTVAICTTSRCILGMVISRGAKATAAVQCLQMIISDKGQWSDGVRARGPWDMHLTPELIVTDNGTAFKSEAFRMACADLGISVESTVAGMPQQRGRNERFFATLTNAVPPVSPGRTFSDILTKGDADPRARAVLTFDDLAFALVRWIVDGYHNTPHRGLDGETPAQCWRRLSAQYGVTPPPDLRRWRLVFGEPLVRKVTKEGLTVLGVRYHSERLALWMNRNGEAHIDVRWHPRDIGAVEVRLGTEWFEIPALDPMMEGKAAKTWMTATNNLRAAHPKRKSFDREVVLAAMEAIQDRNATAMAAAGLLVDEWSETRIKKIETTMFQGSFCNAPAQPAPVDGGFGQSIPGPEDTANPLSTSTAKQVQIQKRQSGVSFEE</sequence>
<feature type="domain" description="Integrase catalytic" evidence="2">
    <location>
        <begin position="307"/>
        <end position="509"/>
    </location>
</feature>
<evidence type="ECO:0000256" key="1">
    <source>
        <dbReference type="SAM" id="MobiDB-lite"/>
    </source>
</evidence>
<dbReference type="KEGG" id="pseb:EOK75_00570"/>
<reference evidence="3 4" key="1">
    <citation type="submission" date="2019-05" db="EMBL/GenBank/DDBJ databases">
        <title>Pseudorhodobacter turbinis sp. nov., isolated from the gut of the Korean turban shell.</title>
        <authorList>
            <person name="Jeong Y.-S."/>
            <person name="Kang W.-R."/>
            <person name="Bae J.-W."/>
        </authorList>
    </citation>
    <scope>NUCLEOTIDE SEQUENCE [LARGE SCALE GENOMIC DNA]</scope>
    <source>
        <strain evidence="3 4">S12M18</strain>
    </source>
</reference>
<evidence type="ECO:0000313" key="3">
    <source>
        <dbReference type="EMBL" id="QCO54443.1"/>
    </source>
</evidence>
<dbReference type="OrthoDB" id="9814072at2"/>
<name>A0A4P8ECS2_9RHOB</name>
<dbReference type="Pfam" id="PF09299">
    <property type="entry name" value="Mu-transpos_C"/>
    <property type="match status" value="1"/>
</dbReference>
<dbReference type="InterPro" id="IPR036397">
    <property type="entry name" value="RNaseH_sf"/>
</dbReference>
<dbReference type="Gene3D" id="3.30.420.10">
    <property type="entry name" value="Ribonuclease H-like superfamily/Ribonuclease H"/>
    <property type="match status" value="1"/>
</dbReference>
<dbReference type="InterPro" id="IPR015378">
    <property type="entry name" value="Transposase-like_Mu_C"/>
</dbReference>